<evidence type="ECO:0000256" key="6">
    <source>
        <dbReference type="SAM" id="SignalP"/>
    </source>
</evidence>
<feature type="signal peptide" evidence="6">
    <location>
        <begin position="1"/>
        <end position="26"/>
    </location>
</feature>
<gene>
    <name evidence="7" type="ORF">ACFQQL_17525</name>
</gene>
<dbReference type="PANTHER" id="PTHR43649">
    <property type="entry name" value="ARABINOSE-BINDING PROTEIN-RELATED"/>
    <property type="match status" value="1"/>
</dbReference>
<evidence type="ECO:0000313" key="7">
    <source>
        <dbReference type="EMBL" id="MFC7406925.1"/>
    </source>
</evidence>
<proteinExistence type="predicted"/>
<dbReference type="Proteomes" id="UP001596455">
    <property type="component" value="Unassembled WGS sequence"/>
</dbReference>
<sequence>MSGSMTRRAVRLAAAVVGTVGLTAVAACSGEGEATEPSAGTPSEPVDLRMTTWSSNEEHQAIFTEIADAYIAENPDLVSSIEFDGIVEPGQYVPTVTTQIAGGESPDLMWASEAYAAEFVQSGVFADLGPVLSETEGYDVEDLVPGAMELWSEGESIYAYPFSTSPFGIYVNLDLIEAAGQPDPRELMSTGDWTYDKLVEVAAATSASEDVAGLHFSAEDPYATPIDSMGPIALAWGARPWSEDGTRCEFTSPESAAFYDWFHTQVFDTNAIPGPGETADFTSGQSAFMMGQLSLSAGFADAFAWDFLPLPAGPAGTVPVIGQGAVGVVANSAHPEIAAHFLAYFTNPENAAKLAQFFPPPRASLLEVGTLSEAAPALNEEQIQGTVIDQTLEATTKPGHANLSRMVDTIRAAMDPMWTPDADVEAVLTDVCSQIEPSLGQ</sequence>
<comment type="caution">
    <text evidence="7">The sequence shown here is derived from an EMBL/GenBank/DDBJ whole genome shotgun (WGS) entry which is preliminary data.</text>
</comment>
<keyword evidence="4" id="KW-0564">Palmitate</keyword>
<dbReference type="InterPro" id="IPR050490">
    <property type="entry name" value="Bact_solute-bd_prot1"/>
</dbReference>
<keyword evidence="5" id="KW-0449">Lipoprotein</keyword>
<evidence type="ECO:0000256" key="5">
    <source>
        <dbReference type="ARBA" id="ARBA00023288"/>
    </source>
</evidence>
<keyword evidence="8" id="KW-1185">Reference proteome</keyword>
<organism evidence="7 8">
    <name type="scientific">Georgenia alba</name>
    <dbReference type="NCBI Taxonomy" id="2233858"/>
    <lineage>
        <taxon>Bacteria</taxon>
        <taxon>Bacillati</taxon>
        <taxon>Actinomycetota</taxon>
        <taxon>Actinomycetes</taxon>
        <taxon>Micrococcales</taxon>
        <taxon>Bogoriellaceae</taxon>
        <taxon>Georgenia</taxon>
    </lineage>
</organism>
<evidence type="ECO:0000313" key="8">
    <source>
        <dbReference type="Proteomes" id="UP001596455"/>
    </source>
</evidence>
<accession>A0ABW2QBV7</accession>
<dbReference type="Gene3D" id="3.40.190.10">
    <property type="entry name" value="Periplasmic binding protein-like II"/>
    <property type="match status" value="1"/>
</dbReference>
<dbReference type="SUPFAM" id="SSF53850">
    <property type="entry name" value="Periplasmic binding protein-like II"/>
    <property type="match status" value="1"/>
</dbReference>
<keyword evidence="1" id="KW-1003">Cell membrane</keyword>
<name>A0ABW2QBV7_9MICO</name>
<dbReference type="InterPro" id="IPR006059">
    <property type="entry name" value="SBP"/>
</dbReference>
<keyword evidence="2 6" id="KW-0732">Signal</keyword>
<dbReference type="PANTHER" id="PTHR43649:SF33">
    <property type="entry name" value="POLYGALACTURONAN_RHAMNOGALACTURONAN-BINDING PROTEIN YTCQ"/>
    <property type="match status" value="1"/>
</dbReference>
<protein>
    <submittedName>
        <fullName evidence="7">ABC transporter substrate-binding protein</fullName>
    </submittedName>
</protein>
<evidence type="ECO:0000256" key="1">
    <source>
        <dbReference type="ARBA" id="ARBA00022475"/>
    </source>
</evidence>
<reference evidence="8" key="1">
    <citation type="journal article" date="2019" name="Int. J. Syst. Evol. Microbiol.">
        <title>The Global Catalogue of Microorganisms (GCM) 10K type strain sequencing project: providing services to taxonomists for standard genome sequencing and annotation.</title>
        <authorList>
            <consortium name="The Broad Institute Genomics Platform"/>
            <consortium name="The Broad Institute Genome Sequencing Center for Infectious Disease"/>
            <person name="Wu L."/>
            <person name="Ma J."/>
        </authorList>
    </citation>
    <scope>NUCLEOTIDE SEQUENCE [LARGE SCALE GENOMIC DNA]</scope>
    <source>
        <strain evidence="8">JCM 1490</strain>
    </source>
</reference>
<feature type="chain" id="PRO_5046086381" evidence="6">
    <location>
        <begin position="27"/>
        <end position="441"/>
    </location>
</feature>
<evidence type="ECO:0000256" key="4">
    <source>
        <dbReference type="ARBA" id="ARBA00023139"/>
    </source>
</evidence>
<dbReference type="EMBL" id="JBHTCQ010000004">
    <property type="protein sequence ID" value="MFC7406925.1"/>
    <property type="molecule type" value="Genomic_DNA"/>
</dbReference>
<dbReference type="RefSeq" id="WP_382396450.1">
    <property type="nucleotide sequence ID" value="NZ_JBHTCQ010000004.1"/>
</dbReference>
<dbReference type="Pfam" id="PF13416">
    <property type="entry name" value="SBP_bac_8"/>
    <property type="match status" value="1"/>
</dbReference>
<evidence type="ECO:0000256" key="3">
    <source>
        <dbReference type="ARBA" id="ARBA00023136"/>
    </source>
</evidence>
<evidence type="ECO:0000256" key="2">
    <source>
        <dbReference type="ARBA" id="ARBA00022729"/>
    </source>
</evidence>
<keyword evidence="3" id="KW-0472">Membrane</keyword>
<dbReference type="PROSITE" id="PS51257">
    <property type="entry name" value="PROKAR_LIPOPROTEIN"/>
    <property type="match status" value="1"/>
</dbReference>